<dbReference type="PANTHER" id="PTHR32308:SF10">
    <property type="entry name" value="CITRATE LYASE SUBUNIT BETA"/>
    <property type="match status" value="1"/>
</dbReference>
<protein>
    <recommendedName>
        <fullName evidence="6">HpcH/HpaI aldolase/citrate lyase domain-containing protein</fullName>
    </recommendedName>
</protein>
<proteinExistence type="predicted"/>
<dbReference type="InterPro" id="IPR005000">
    <property type="entry name" value="Aldolase/citrate-lyase_domain"/>
</dbReference>
<keyword evidence="8" id="KW-1185">Reference proteome</keyword>
<dbReference type="PIRSF" id="PIRSF015582">
    <property type="entry name" value="Cit_lyase_B"/>
    <property type="match status" value="1"/>
</dbReference>
<keyword evidence="3 5" id="KW-0460">Magnesium</keyword>
<evidence type="ECO:0000313" key="8">
    <source>
        <dbReference type="Proteomes" id="UP000030762"/>
    </source>
</evidence>
<accession>T0SBP5</accession>
<dbReference type="GO" id="GO:0006107">
    <property type="term" value="P:oxaloacetate metabolic process"/>
    <property type="evidence" value="ECO:0007669"/>
    <property type="project" value="TreeGrafter"/>
</dbReference>
<evidence type="ECO:0000256" key="2">
    <source>
        <dbReference type="ARBA" id="ARBA00022723"/>
    </source>
</evidence>
<dbReference type="InterPro" id="IPR011206">
    <property type="entry name" value="Citrate_lyase_beta/mcl1/mcl2"/>
</dbReference>
<dbReference type="OMA" id="WTTPWTH"/>
<name>T0SBP5_SAPDV</name>
<evidence type="ECO:0000256" key="5">
    <source>
        <dbReference type="PIRSR" id="PIRSR015582-2"/>
    </source>
</evidence>
<evidence type="ECO:0000256" key="3">
    <source>
        <dbReference type="ARBA" id="ARBA00022842"/>
    </source>
</evidence>
<dbReference type="STRING" id="1156394.T0SBP5"/>
<feature type="domain" description="HpcH/HpaI aldolase/citrate lyase" evidence="6">
    <location>
        <begin position="9"/>
        <end position="223"/>
    </location>
</feature>
<dbReference type="RefSeq" id="XP_008604266.1">
    <property type="nucleotide sequence ID" value="XM_008606044.1"/>
</dbReference>
<dbReference type="InterPro" id="IPR040442">
    <property type="entry name" value="Pyrv_kinase-like_dom_sf"/>
</dbReference>
<keyword evidence="2 5" id="KW-0479">Metal-binding</keyword>
<dbReference type="Proteomes" id="UP000030762">
    <property type="component" value="Unassembled WGS sequence"/>
</dbReference>
<dbReference type="eggNOG" id="ENOG502QQPK">
    <property type="taxonomic scope" value="Eukaryota"/>
</dbReference>
<dbReference type="Pfam" id="PF03328">
    <property type="entry name" value="HpcH_HpaI"/>
    <property type="match status" value="1"/>
</dbReference>
<evidence type="ECO:0000259" key="6">
    <source>
        <dbReference type="Pfam" id="PF03328"/>
    </source>
</evidence>
<organism evidence="7 8">
    <name type="scientific">Saprolegnia diclina (strain VS20)</name>
    <dbReference type="NCBI Taxonomy" id="1156394"/>
    <lineage>
        <taxon>Eukaryota</taxon>
        <taxon>Sar</taxon>
        <taxon>Stramenopiles</taxon>
        <taxon>Oomycota</taxon>
        <taxon>Saprolegniomycetes</taxon>
        <taxon>Saprolegniales</taxon>
        <taxon>Saprolegniaceae</taxon>
        <taxon>Saprolegnia</taxon>
    </lineage>
</organism>
<dbReference type="GO" id="GO:0003824">
    <property type="term" value="F:catalytic activity"/>
    <property type="evidence" value="ECO:0007669"/>
    <property type="project" value="InterPro"/>
</dbReference>
<evidence type="ECO:0000256" key="4">
    <source>
        <dbReference type="PIRSR" id="PIRSR015582-1"/>
    </source>
</evidence>
<feature type="binding site" evidence="5">
    <location>
        <position position="128"/>
    </location>
    <ligand>
        <name>Mg(2+)</name>
        <dbReference type="ChEBI" id="CHEBI:18420"/>
    </ligand>
</feature>
<dbReference type="GO" id="GO:0000287">
    <property type="term" value="F:magnesium ion binding"/>
    <property type="evidence" value="ECO:0007669"/>
    <property type="project" value="TreeGrafter"/>
</dbReference>
<dbReference type="GeneID" id="19941289"/>
<feature type="binding site" evidence="4">
    <location>
        <position position="128"/>
    </location>
    <ligand>
        <name>substrate</name>
    </ligand>
</feature>
<dbReference type="SUPFAM" id="SSF51621">
    <property type="entry name" value="Phosphoenolpyruvate/pyruvate domain"/>
    <property type="match status" value="1"/>
</dbReference>
<dbReference type="Gene3D" id="3.20.20.60">
    <property type="entry name" value="Phosphoenolpyruvate-binding domains"/>
    <property type="match status" value="1"/>
</dbReference>
<comment type="cofactor">
    <cofactor evidence="1">
        <name>Mg(2+)</name>
        <dbReference type="ChEBI" id="CHEBI:18420"/>
    </cofactor>
</comment>
<sequence length="270" mass="27962">MARLGRLTRSVLFVPGVNTSLLRDLPRLACDAAMLDLEDAVGPAKKPEARALVADAVTGGLRAHAEIAVRINPLASAWGAADLARAVAAGADAIVVPKVDSAAIVAEVAAAMDAQGAPPTMGIWAMIETPRGVLNVESIASSHPRLSTLVAGTSDLSKELRIELTPCRHALVPSLAMIVLAARAYDLAAIDGVHFDVHQVAAFDAQLRHGVEMGFDGKTLMHASTIDKTNAAFSPTPAQLQYAIDVVAAHKDAIETGAGVVVLNGKLIGQ</sequence>
<dbReference type="PANTHER" id="PTHR32308">
    <property type="entry name" value="LYASE BETA SUBUNIT, PUTATIVE (AFU_ORTHOLOGUE AFUA_4G13030)-RELATED"/>
    <property type="match status" value="1"/>
</dbReference>
<evidence type="ECO:0000313" key="7">
    <source>
        <dbReference type="EMBL" id="EQC42843.1"/>
    </source>
</evidence>
<dbReference type="InterPro" id="IPR015813">
    <property type="entry name" value="Pyrv/PenolPyrv_kinase-like_dom"/>
</dbReference>
<feature type="binding site" evidence="5">
    <location>
        <position position="155"/>
    </location>
    <ligand>
        <name>Mg(2+)</name>
        <dbReference type="ChEBI" id="CHEBI:18420"/>
    </ligand>
</feature>
<reference evidence="7 8" key="1">
    <citation type="submission" date="2012-04" db="EMBL/GenBank/DDBJ databases">
        <title>The Genome Sequence of Saprolegnia declina VS20.</title>
        <authorList>
            <consortium name="The Broad Institute Genome Sequencing Platform"/>
            <person name="Russ C."/>
            <person name="Nusbaum C."/>
            <person name="Tyler B."/>
            <person name="van West P."/>
            <person name="Dieguez-Uribeondo J."/>
            <person name="de Bruijn I."/>
            <person name="Tripathy S."/>
            <person name="Jiang R."/>
            <person name="Young S.K."/>
            <person name="Zeng Q."/>
            <person name="Gargeya S."/>
            <person name="Fitzgerald M."/>
            <person name="Haas B."/>
            <person name="Abouelleil A."/>
            <person name="Alvarado L."/>
            <person name="Arachchi H.M."/>
            <person name="Berlin A."/>
            <person name="Chapman S.B."/>
            <person name="Goldberg J."/>
            <person name="Griggs A."/>
            <person name="Gujja S."/>
            <person name="Hansen M."/>
            <person name="Howarth C."/>
            <person name="Imamovic A."/>
            <person name="Larimer J."/>
            <person name="McCowen C."/>
            <person name="Montmayeur A."/>
            <person name="Murphy C."/>
            <person name="Neiman D."/>
            <person name="Pearson M."/>
            <person name="Priest M."/>
            <person name="Roberts A."/>
            <person name="Saif S."/>
            <person name="Shea T."/>
            <person name="Sisk P."/>
            <person name="Sykes S."/>
            <person name="Wortman J."/>
            <person name="Nusbaum C."/>
            <person name="Birren B."/>
        </authorList>
    </citation>
    <scope>NUCLEOTIDE SEQUENCE [LARGE SCALE GENOMIC DNA]</scope>
    <source>
        <strain evidence="7 8">VS20</strain>
    </source>
</reference>
<dbReference type="EMBL" id="JH767132">
    <property type="protein sequence ID" value="EQC42843.1"/>
    <property type="molecule type" value="Genomic_DNA"/>
</dbReference>
<dbReference type="InParanoid" id="T0SBP5"/>
<gene>
    <name evidence="7" type="ORF">SDRG_00562</name>
</gene>
<evidence type="ECO:0000256" key="1">
    <source>
        <dbReference type="ARBA" id="ARBA00001946"/>
    </source>
</evidence>
<dbReference type="AlphaFoldDB" id="T0SBP5"/>
<feature type="binding site" evidence="4">
    <location>
        <position position="70"/>
    </location>
    <ligand>
        <name>substrate</name>
    </ligand>
</feature>
<dbReference type="VEuPathDB" id="FungiDB:SDRG_00562"/>
<dbReference type="OrthoDB" id="1773at2759"/>